<proteinExistence type="predicted"/>
<sequence length="322" mass="36995">MHFLKVHFLRVQVDFFIIIKLQSYSRPKIVSHISLLVVIISVKNSCSCSNGLAKYKLIKELTQTIRFKYFFPADQPLQTFANRDLVFILGKFIVENSEPCFTITYSSIVDNENSNRKFDLSNIPVTIPHSIYFVTVIRQLKNVRDFIHFSAETIQYNSVTSNSDIKIDMTIIYSLNSSKFKYLDHLGTNIDYLRTSSNNISGSESSHSTISDILSIIDIIDDDIDSTVMKASQDQYGSFRKSVNSVNANVEATTFYNNKEYHTTNANIEAGLSHNNKKYNTTIEDYQTCDEKFQDIEELEESQPRKRKRATRKATKGKGKQY</sequence>
<name>A0ACA9LML7_9GLOM</name>
<dbReference type="Proteomes" id="UP000789860">
    <property type="component" value="Unassembled WGS sequence"/>
</dbReference>
<protein>
    <submittedName>
        <fullName evidence="1">9113_t:CDS:1</fullName>
    </submittedName>
</protein>
<gene>
    <name evidence="1" type="ORF">SCALOS_LOCUS4721</name>
</gene>
<evidence type="ECO:0000313" key="1">
    <source>
        <dbReference type="EMBL" id="CAG8537887.1"/>
    </source>
</evidence>
<keyword evidence="2" id="KW-1185">Reference proteome</keyword>
<dbReference type="EMBL" id="CAJVPM010006699">
    <property type="protein sequence ID" value="CAG8537887.1"/>
    <property type="molecule type" value="Genomic_DNA"/>
</dbReference>
<organism evidence="1 2">
    <name type="scientific">Scutellospora calospora</name>
    <dbReference type="NCBI Taxonomy" id="85575"/>
    <lineage>
        <taxon>Eukaryota</taxon>
        <taxon>Fungi</taxon>
        <taxon>Fungi incertae sedis</taxon>
        <taxon>Mucoromycota</taxon>
        <taxon>Glomeromycotina</taxon>
        <taxon>Glomeromycetes</taxon>
        <taxon>Diversisporales</taxon>
        <taxon>Gigasporaceae</taxon>
        <taxon>Scutellospora</taxon>
    </lineage>
</organism>
<reference evidence="1" key="1">
    <citation type="submission" date="2021-06" db="EMBL/GenBank/DDBJ databases">
        <authorList>
            <person name="Kallberg Y."/>
            <person name="Tangrot J."/>
            <person name="Rosling A."/>
        </authorList>
    </citation>
    <scope>NUCLEOTIDE SEQUENCE</scope>
    <source>
        <strain evidence="1">AU212A</strain>
    </source>
</reference>
<evidence type="ECO:0000313" key="2">
    <source>
        <dbReference type="Proteomes" id="UP000789860"/>
    </source>
</evidence>
<accession>A0ACA9LML7</accession>
<comment type="caution">
    <text evidence="1">The sequence shown here is derived from an EMBL/GenBank/DDBJ whole genome shotgun (WGS) entry which is preliminary data.</text>
</comment>